<dbReference type="Pfam" id="PF00440">
    <property type="entry name" value="TetR_N"/>
    <property type="match status" value="1"/>
</dbReference>
<dbReference type="InterPro" id="IPR009057">
    <property type="entry name" value="Homeodomain-like_sf"/>
</dbReference>
<dbReference type="InterPro" id="IPR001647">
    <property type="entry name" value="HTH_TetR"/>
</dbReference>
<dbReference type="PANTHER" id="PTHR47506">
    <property type="entry name" value="TRANSCRIPTIONAL REGULATORY PROTEIN"/>
    <property type="match status" value="1"/>
</dbReference>
<evidence type="ECO:0000256" key="3">
    <source>
        <dbReference type="ARBA" id="ARBA00023163"/>
    </source>
</evidence>
<feature type="DNA-binding region" description="H-T-H motif" evidence="4">
    <location>
        <begin position="26"/>
        <end position="45"/>
    </location>
</feature>
<comment type="caution">
    <text evidence="6">The sequence shown here is derived from an EMBL/GenBank/DDBJ whole genome shotgun (WGS) entry which is preliminary data.</text>
</comment>
<evidence type="ECO:0000313" key="7">
    <source>
        <dbReference type="Proteomes" id="UP000292627"/>
    </source>
</evidence>
<proteinExistence type="predicted"/>
<organism evidence="6 7">
    <name type="scientific">Pseudoxanthomonas winnipegensis</name>
    <dbReference type="NCBI Taxonomy" id="2480810"/>
    <lineage>
        <taxon>Bacteria</taxon>
        <taxon>Pseudomonadati</taxon>
        <taxon>Pseudomonadota</taxon>
        <taxon>Gammaproteobacteria</taxon>
        <taxon>Lysobacterales</taxon>
        <taxon>Lysobacteraceae</taxon>
        <taxon>Pseudoxanthomonas</taxon>
    </lineage>
</organism>
<dbReference type="OrthoDB" id="9809772at2"/>
<sequence length="187" mass="20394">MSTNAREAILLAARDMAQAHGYSGLSYRELAAAVGIRAASIYHHFESKAELGAAVARRYWEDAAANLEAIDVEHKDPRDRLLHYPETFRGSLLNENRLCLASFMSAESLDLPELVMKEVRAFADVNIAWLANTLVQAGVVDVHVSQARASAIFAAIAGAQLLARSRSDLDLFDGLIQTYRQAGLIPG</sequence>
<dbReference type="PROSITE" id="PS50977">
    <property type="entry name" value="HTH_TETR_2"/>
    <property type="match status" value="1"/>
</dbReference>
<dbReference type="RefSeq" id="WP_130550588.1">
    <property type="nucleotide sequence ID" value="NZ_SHMC01000002.1"/>
</dbReference>
<dbReference type="SUPFAM" id="SSF46689">
    <property type="entry name" value="Homeodomain-like"/>
    <property type="match status" value="1"/>
</dbReference>
<evidence type="ECO:0000256" key="4">
    <source>
        <dbReference type="PROSITE-ProRule" id="PRU00335"/>
    </source>
</evidence>
<keyword evidence="2 4" id="KW-0238">DNA-binding</keyword>
<feature type="domain" description="HTH tetR-type" evidence="5">
    <location>
        <begin position="3"/>
        <end position="63"/>
    </location>
</feature>
<dbReference type="EMBL" id="SHMC01000002">
    <property type="protein sequence ID" value="TAA26731.1"/>
    <property type="molecule type" value="Genomic_DNA"/>
</dbReference>
<keyword evidence="1" id="KW-0805">Transcription regulation</keyword>
<reference evidence="6 7" key="1">
    <citation type="submission" date="2019-02" db="EMBL/GenBank/DDBJ databases">
        <title>WGS of Pseudoxanthomonas species novum from clinical isolates.</title>
        <authorList>
            <person name="Bernier A.-M."/>
            <person name="Bernard K."/>
            <person name="Vachon A."/>
        </authorList>
    </citation>
    <scope>NUCLEOTIDE SEQUENCE [LARGE SCALE GENOMIC DNA]</scope>
    <source>
        <strain evidence="6 7">NML171200</strain>
    </source>
</reference>
<evidence type="ECO:0000259" key="5">
    <source>
        <dbReference type="PROSITE" id="PS50977"/>
    </source>
</evidence>
<accession>A0A4Q8LDC8</accession>
<evidence type="ECO:0000313" key="6">
    <source>
        <dbReference type="EMBL" id="TAA26731.1"/>
    </source>
</evidence>
<dbReference type="SUPFAM" id="SSF48498">
    <property type="entry name" value="Tetracyclin repressor-like, C-terminal domain"/>
    <property type="match status" value="1"/>
</dbReference>
<keyword evidence="3" id="KW-0804">Transcription</keyword>
<evidence type="ECO:0000256" key="1">
    <source>
        <dbReference type="ARBA" id="ARBA00023015"/>
    </source>
</evidence>
<dbReference type="PRINTS" id="PR00455">
    <property type="entry name" value="HTHTETR"/>
</dbReference>
<gene>
    <name evidence="6" type="ORF">EA660_05790</name>
</gene>
<evidence type="ECO:0000256" key="2">
    <source>
        <dbReference type="ARBA" id="ARBA00023125"/>
    </source>
</evidence>
<dbReference type="GO" id="GO:0003677">
    <property type="term" value="F:DNA binding"/>
    <property type="evidence" value="ECO:0007669"/>
    <property type="project" value="UniProtKB-UniRule"/>
</dbReference>
<dbReference type="Gene3D" id="1.10.357.10">
    <property type="entry name" value="Tetracycline Repressor, domain 2"/>
    <property type="match status" value="1"/>
</dbReference>
<dbReference type="PANTHER" id="PTHR47506:SF1">
    <property type="entry name" value="HTH-TYPE TRANSCRIPTIONAL REGULATOR YJDC"/>
    <property type="match status" value="1"/>
</dbReference>
<protein>
    <submittedName>
        <fullName evidence="6">TetR/AcrR family transcriptional regulator</fullName>
    </submittedName>
</protein>
<dbReference type="Proteomes" id="UP000292627">
    <property type="component" value="Unassembled WGS sequence"/>
</dbReference>
<dbReference type="AlphaFoldDB" id="A0A4Q8LDC8"/>
<dbReference type="InterPro" id="IPR036271">
    <property type="entry name" value="Tet_transcr_reg_TetR-rel_C_sf"/>
</dbReference>
<name>A0A4Q8LDC8_9GAMM</name>